<sequence length="248" mass="27620">LTSEFPFVDSIINSGDGSSNSNNSITNNLDDIFSNMDSDHEDADRDSDDEDITACWGDAWAFMETMSPIEGLRTWAILKNVPRSTVNLLLAVLRNLYHLDVPKDARTLLKTPTEVGLEVQTISGGEFWYQGVETVLQSYFRNSVPENDTFSIQVSIDRLPMYKSSAKQLWPILIWVENLPQAPVMLAGLFSGVAKPELVDEYLGPLVTELNELQERGLRFGDKVVGLKIGAFIADSPARAFIKGKILY</sequence>
<accession>A0A182PWU3</accession>
<reference evidence="1" key="2">
    <citation type="submission" date="2020-05" db="UniProtKB">
        <authorList>
            <consortium name="EnsemblMetazoa"/>
        </authorList>
    </citation>
    <scope>IDENTIFICATION</scope>
    <source>
        <strain evidence="1">Epiroticus2</strain>
    </source>
</reference>
<protein>
    <submittedName>
        <fullName evidence="1">Uncharacterized protein</fullName>
    </submittedName>
</protein>
<dbReference type="Proteomes" id="UP000075885">
    <property type="component" value="Unassembled WGS sequence"/>
</dbReference>
<dbReference type="STRING" id="199890.A0A182PWU3"/>
<dbReference type="VEuPathDB" id="VectorBase:AEPI011430"/>
<dbReference type="PANTHER" id="PTHR33053:SF9">
    <property type="entry name" value="AGAP000105-PA"/>
    <property type="match status" value="1"/>
</dbReference>
<keyword evidence="2" id="KW-1185">Reference proteome</keyword>
<name>A0A182PWU3_9DIPT</name>
<dbReference type="AlphaFoldDB" id="A0A182PWU3"/>
<evidence type="ECO:0000313" key="1">
    <source>
        <dbReference type="EnsemblMetazoa" id="AEPI011430-PA"/>
    </source>
</evidence>
<dbReference type="EnsemblMetazoa" id="AEPI011430-RA">
    <property type="protein sequence ID" value="AEPI011430-PA"/>
    <property type="gene ID" value="AEPI011430"/>
</dbReference>
<evidence type="ECO:0000313" key="2">
    <source>
        <dbReference type="Proteomes" id="UP000075885"/>
    </source>
</evidence>
<reference evidence="2" key="1">
    <citation type="submission" date="2013-03" db="EMBL/GenBank/DDBJ databases">
        <title>The Genome Sequence of Anopheles epiroticus epiroticus2.</title>
        <authorList>
            <consortium name="The Broad Institute Genomics Platform"/>
            <person name="Neafsey D.E."/>
            <person name="Howell P."/>
            <person name="Walker B."/>
            <person name="Young S.K."/>
            <person name="Zeng Q."/>
            <person name="Gargeya S."/>
            <person name="Fitzgerald M."/>
            <person name="Haas B."/>
            <person name="Abouelleil A."/>
            <person name="Allen A.W."/>
            <person name="Alvarado L."/>
            <person name="Arachchi H.M."/>
            <person name="Berlin A.M."/>
            <person name="Chapman S.B."/>
            <person name="Gainer-Dewar J."/>
            <person name="Goldberg J."/>
            <person name="Griggs A."/>
            <person name="Gujja S."/>
            <person name="Hansen M."/>
            <person name="Howarth C."/>
            <person name="Imamovic A."/>
            <person name="Ireland A."/>
            <person name="Larimer J."/>
            <person name="McCowan C."/>
            <person name="Murphy C."/>
            <person name="Pearson M."/>
            <person name="Poon T.W."/>
            <person name="Priest M."/>
            <person name="Roberts A."/>
            <person name="Saif S."/>
            <person name="Shea T."/>
            <person name="Sisk P."/>
            <person name="Sykes S."/>
            <person name="Wortman J."/>
            <person name="Nusbaum C."/>
            <person name="Birren B."/>
        </authorList>
    </citation>
    <scope>NUCLEOTIDE SEQUENCE [LARGE SCALE GENOMIC DNA]</scope>
    <source>
        <strain evidence="2">Epiroticus2</strain>
    </source>
</reference>
<proteinExistence type="predicted"/>
<dbReference type="PANTHER" id="PTHR33053">
    <property type="entry name" value="PROTEIN, PUTATIVE-RELATED"/>
    <property type="match status" value="1"/>
</dbReference>
<organism evidence="1 2">
    <name type="scientific">Anopheles epiroticus</name>
    <dbReference type="NCBI Taxonomy" id="199890"/>
    <lineage>
        <taxon>Eukaryota</taxon>
        <taxon>Metazoa</taxon>
        <taxon>Ecdysozoa</taxon>
        <taxon>Arthropoda</taxon>
        <taxon>Hexapoda</taxon>
        <taxon>Insecta</taxon>
        <taxon>Pterygota</taxon>
        <taxon>Neoptera</taxon>
        <taxon>Endopterygota</taxon>
        <taxon>Diptera</taxon>
        <taxon>Nematocera</taxon>
        <taxon>Culicoidea</taxon>
        <taxon>Culicidae</taxon>
        <taxon>Anophelinae</taxon>
        <taxon>Anopheles</taxon>
    </lineage>
</organism>